<reference evidence="1 2" key="1">
    <citation type="journal article" date="2007" name="Nature">
        <title>Evolution of genes and genomes on the Drosophila phylogeny.</title>
        <authorList>
            <consortium name="Drosophila 12 Genomes Consortium"/>
            <person name="Clark A.G."/>
            <person name="Eisen M.B."/>
            <person name="Smith D.R."/>
            <person name="Bergman C.M."/>
            <person name="Oliver B."/>
            <person name="Markow T.A."/>
            <person name="Kaufman T.C."/>
            <person name="Kellis M."/>
            <person name="Gelbart W."/>
            <person name="Iyer V.N."/>
            <person name="Pollard D.A."/>
            <person name="Sackton T.B."/>
            <person name="Larracuente A.M."/>
            <person name="Singh N.D."/>
            <person name="Abad J.P."/>
            <person name="Abt D.N."/>
            <person name="Adryan B."/>
            <person name="Aguade M."/>
            <person name="Akashi H."/>
            <person name="Anderson W.W."/>
            <person name="Aquadro C.F."/>
            <person name="Ardell D.H."/>
            <person name="Arguello R."/>
            <person name="Artieri C.G."/>
            <person name="Barbash D.A."/>
            <person name="Barker D."/>
            <person name="Barsanti P."/>
            <person name="Batterham P."/>
            <person name="Batzoglou S."/>
            <person name="Begun D."/>
            <person name="Bhutkar A."/>
            <person name="Blanco E."/>
            <person name="Bosak S.A."/>
            <person name="Bradley R.K."/>
            <person name="Brand A.D."/>
            <person name="Brent M.R."/>
            <person name="Brooks A.N."/>
            <person name="Brown R.H."/>
            <person name="Butlin R.K."/>
            <person name="Caggese C."/>
            <person name="Calvi B.R."/>
            <person name="Bernardo de Carvalho A."/>
            <person name="Caspi A."/>
            <person name="Castrezana S."/>
            <person name="Celniker S.E."/>
            <person name="Chang J.L."/>
            <person name="Chapple C."/>
            <person name="Chatterji S."/>
            <person name="Chinwalla A."/>
            <person name="Civetta A."/>
            <person name="Clifton S.W."/>
            <person name="Comeron J.M."/>
            <person name="Costello J.C."/>
            <person name="Coyne J.A."/>
            <person name="Daub J."/>
            <person name="David R.G."/>
            <person name="Delcher A.L."/>
            <person name="Delehaunty K."/>
            <person name="Do C.B."/>
            <person name="Ebling H."/>
            <person name="Edwards K."/>
            <person name="Eickbush T."/>
            <person name="Evans J.D."/>
            <person name="Filipski A."/>
            <person name="Findeiss S."/>
            <person name="Freyhult E."/>
            <person name="Fulton L."/>
            <person name="Fulton R."/>
            <person name="Garcia A.C."/>
            <person name="Gardiner A."/>
            <person name="Garfield D.A."/>
            <person name="Garvin B.E."/>
            <person name="Gibson G."/>
            <person name="Gilbert D."/>
            <person name="Gnerre S."/>
            <person name="Godfrey J."/>
            <person name="Good R."/>
            <person name="Gotea V."/>
            <person name="Gravely B."/>
            <person name="Greenberg A.J."/>
            <person name="Griffiths-Jones S."/>
            <person name="Gross S."/>
            <person name="Guigo R."/>
            <person name="Gustafson E.A."/>
            <person name="Haerty W."/>
            <person name="Hahn M.W."/>
            <person name="Halligan D.L."/>
            <person name="Halpern A.L."/>
            <person name="Halter G.M."/>
            <person name="Han M.V."/>
            <person name="Heger A."/>
            <person name="Hillier L."/>
            <person name="Hinrichs A.S."/>
            <person name="Holmes I."/>
            <person name="Hoskins R.A."/>
            <person name="Hubisz M.J."/>
            <person name="Hultmark D."/>
            <person name="Huntley M.A."/>
            <person name="Jaffe D.B."/>
            <person name="Jagadeeshan S."/>
            <person name="Jeck W.R."/>
            <person name="Johnson J."/>
            <person name="Jones C.D."/>
            <person name="Jordan W.C."/>
            <person name="Karpen G.H."/>
            <person name="Kataoka E."/>
            <person name="Keightley P.D."/>
            <person name="Kheradpour P."/>
            <person name="Kirkness E.F."/>
            <person name="Koerich L.B."/>
            <person name="Kristiansen K."/>
            <person name="Kudrna D."/>
            <person name="Kulathinal R.J."/>
            <person name="Kumar S."/>
            <person name="Kwok R."/>
            <person name="Lander E."/>
            <person name="Langley C.H."/>
            <person name="Lapoint R."/>
            <person name="Lazzaro B.P."/>
            <person name="Lee S.J."/>
            <person name="Levesque L."/>
            <person name="Li R."/>
            <person name="Lin C.F."/>
            <person name="Lin M.F."/>
            <person name="Lindblad-Toh K."/>
            <person name="Llopart A."/>
            <person name="Long M."/>
            <person name="Low L."/>
            <person name="Lozovsky E."/>
            <person name="Lu J."/>
            <person name="Luo M."/>
            <person name="Machado C.A."/>
            <person name="Makalowski W."/>
            <person name="Marzo M."/>
            <person name="Matsuda M."/>
            <person name="Matzkin L."/>
            <person name="McAllister B."/>
            <person name="McBride C.S."/>
            <person name="McKernan B."/>
            <person name="McKernan K."/>
            <person name="Mendez-Lago M."/>
            <person name="Minx P."/>
            <person name="Mollenhauer M.U."/>
            <person name="Montooth K."/>
            <person name="Mount S.M."/>
            <person name="Mu X."/>
            <person name="Myers E."/>
            <person name="Negre B."/>
            <person name="Newfeld S."/>
            <person name="Nielsen R."/>
            <person name="Noor M.A."/>
            <person name="O'Grady P."/>
            <person name="Pachter L."/>
            <person name="Papaceit M."/>
            <person name="Parisi M.J."/>
            <person name="Parisi M."/>
            <person name="Parts L."/>
            <person name="Pedersen J.S."/>
            <person name="Pesole G."/>
            <person name="Phillippy A.M."/>
            <person name="Ponting C.P."/>
            <person name="Pop M."/>
            <person name="Porcelli D."/>
            <person name="Powell J.R."/>
            <person name="Prohaska S."/>
            <person name="Pruitt K."/>
            <person name="Puig M."/>
            <person name="Quesneville H."/>
            <person name="Ram K.R."/>
            <person name="Rand D."/>
            <person name="Rasmussen M.D."/>
            <person name="Reed L.K."/>
            <person name="Reenan R."/>
            <person name="Reily A."/>
            <person name="Remington K.A."/>
            <person name="Rieger T.T."/>
            <person name="Ritchie M.G."/>
            <person name="Robin C."/>
            <person name="Rogers Y.H."/>
            <person name="Rohde C."/>
            <person name="Rozas J."/>
            <person name="Rubenfield M.J."/>
            <person name="Ruiz A."/>
            <person name="Russo S."/>
            <person name="Salzberg S.L."/>
            <person name="Sanchez-Gracia A."/>
            <person name="Saranga D.J."/>
            <person name="Sato H."/>
            <person name="Schaeffer S.W."/>
            <person name="Schatz M.C."/>
            <person name="Schlenke T."/>
            <person name="Schwartz R."/>
            <person name="Segarra C."/>
            <person name="Singh R.S."/>
            <person name="Sirot L."/>
            <person name="Sirota M."/>
            <person name="Sisneros N.B."/>
            <person name="Smith C.D."/>
            <person name="Smith T.F."/>
            <person name="Spieth J."/>
            <person name="Stage D.E."/>
            <person name="Stark A."/>
            <person name="Stephan W."/>
            <person name="Strausberg R.L."/>
            <person name="Strempel S."/>
            <person name="Sturgill D."/>
            <person name="Sutton G."/>
            <person name="Sutton G.G."/>
            <person name="Tao W."/>
            <person name="Teichmann S."/>
            <person name="Tobari Y.N."/>
            <person name="Tomimura Y."/>
            <person name="Tsolas J.M."/>
            <person name="Valente V.L."/>
            <person name="Venter E."/>
            <person name="Venter J.C."/>
            <person name="Vicario S."/>
            <person name="Vieira F.G."/>
            <person name="Vilella A.J."/>
            <person name="Villasante A."/>
            <person name="Walenz B."/>
            <person name="Wang J."/>
            <person name="Wasserman M."/>
            <person name="Watts T."/>
            <person name="Wilson D."/>
            <person name="Wilson R.K."/>
            <person name="Wing R.A."/>
            <person name="Wolfner M.F."/>
            <person name="Wong A."/>
            <person name="Wong G.K."/>
            <person name="Wu C.I."/>
            <person name="Wu G."/>
            <person name="Yamamoto D."/>
            <person name="Yang H.P."/>
            <person name="Yang S.P."/>
            <person name="Yorke J.A."/>
            <person name="Yoshida K."/>
            <person name="Zdobnov E."/>
            <person name="Zhang P."/>
            <person name="Zhang Y."/>
            <person name="Zimin A.V."/>
            <person name="Baldwin J."/>
            <person name="Abdouelleil A."/>
            <person name="Abdulkadir J."/>
            <person name="Abebe A."/>
            <person name="Abera B."/>
            <person name="Abreu J."/>
            <person name="Acer S.C."/>
            <person name="Aftuck L."/>
            <person name="Alexander A."/>
            <person name="An P."/>
            <person name="Anderson E."/>
            <person name="Anderson S."/>
            <person name="Arachi H."/>
            <person name="Azer M."/>
            <person name="Bachantsang P."/>
            <person name="Barry A."/>
            <person name="Bayul T."/>
            <person name="Berlin A."/>
            <person name="Bessette D."/>
            <person name="Bloom T."/>
            <person name="Blye J."/>
            <person name="Boguslavskiy L."/>
            <person name="Bonnet C."/>
            <person name="Boukhgalter B."/>
            <person name="Bourzgui I."/>
            <person name="Brown A."/>
            <person name="Cahill P."/>
            <person name="Channer S."/>
            <person name="Cheshatsang Y."/>
            <person name="Chuda L."/>
            <person name="Citroen M."/>
            <person name="Collymore A."/>
            <person name="Cooke P."/>
            <person name="Costello M."/>
            <person name="D'Aco K."/>
            <person name="Daza R."/>
            <person name="De Haan G."/>
            <person name="DeGray S."/>
            <person name="DeMaso C."/>
            <person name="Dhargay N."/>
            <person name="Dooley K."/>
            <person name="Dooley E."/>
            <person name="Doricent M."/>
            <person name="Dorje P."/>
            <person name="Dorjee K."/>
            <person name="Dupes A."/>
            <person name="Elong R."/>
            <person name="Falk J."/>
            <person name="Farina A."/>
            <person name="Faro S."/>
            <person name="Ferguson D."/>
            <person name="Fisher S."/>
            <person name="Foley C.D."/>
            <person name="Franke A."/>
            <person name="Friedrich D."/>
            <person name="Gadbois L."/>
            <person name="Gearin G."/>
            <person name="Gearin C.R."/>
            <person name="Giannoukos G."/>
            <person name="Goode T."/>
            <person name="Graham J."/>
            <person name="Grandbois E."/>
            <person name="Grewal S."/>
            <person name="Gyaltsen K."/>
            <person name="Hafez N."/>
            <person name="Hagos B."/>
            <person name="Hall J."/>
            <person name="Henson C."/>
            <person name="Hollinger A."/>
            <person name="Honan T."/>
            <person name="Huard M.D."/>
            <person name="Hughes L."/>
            <person name="Hurhula B."/>
            <person name="Husby M.E."/>
            <person name="Kamat A."/>
            <person name="Kanga B."/>
            <person name="Kashin S."/>
            <person name="Khazanovich D."/>
            <person name="Kisner P."/>
            <person name="Lance K."/>
            <person name="Lara M."/>
            <person name="Lee W."/>
            <person name="Lennon N."/>
            <person name="Letendre F."/>
            <person name="LeVine R."/>
            <person name="Lipovsky A."/>
            <person name="Liu X."/>
            <person name="Liu J."/>
            <person name="Liu S."/>
            <person name="Lokyitsang T."/>
            <person name="Lokyitsang Y."/>
            <person name="Lubonja R."/>
            <person name="Lui A."/>
            <person name="MacDonald P."/>
            <person name="Magnisalis V."/>
            <person name="Maru K."/>
            <person name="Matthews C."/>
            <person name="McCusker W."/>
            <person name="McDonough S."/>
            <person name="Mehta T."/>
            <person name="Meldrim J."/>
            <person name="Meneus L."/>
            <person name="Mihai O."/>
            <person name="Mihalev A."/>
            <person name="Mihova T."/>
            <person name="Mittelman R."/>
            <person name="Mlenga V."/>
            <person name="Montmayeur A."/>
            <person name="Mulrain L."/>
            <person name="Navidi A."/>
            <person name="Naylor J."/>
            <person name="Negash T."/>
            <person name="Nguyen T."/>
            <person name="Nguyen N."/>
            <person name="Nicol R."/>
            <person name="Norbu C."/>
            <person name="Norbu N."/>
            <person name="Novod N."/>
            <person name="O'Neill B."/>
            <person name="Osman S."/>
            <person name="Markiewicz E."/>
            <person name="Oyono O.L."/>
            <person name="Patti C."/>
            <person name="Phunkhang P."/>
            <person name="Pierre F."/>
            <person name="Priest M."/>
            <person name="Raghuraman S."/>
            <person name="Rege F."/>
            <person name="Reyes R."/>
            <person name="Rise C."/>
            <person name="Rogov P."/>
            <person name="Ross K."/>
            <person name="Ryan E."/>
            <person name="Settipalli S."/>
            <person name="Shea T."/>
            <person name="Sherpa N."/>
            <person name="Shi L."/>
            <person name="Shih D."/>
            <person name="Sparrow T."/>
            <person name="Spaulding J."/>
            <person name="Stalker J."/>
            <person name="Stange-Thomann N."/>
            <person name="Stavropoulos S."/>
            <person name="Stone C."/>
            <person name="Strader C."/>
            <person name="Tesfaye S."/>
            <person name="Thomson T."/>
            <person name="Thoulutsang Y."/>
            <person name="Thoulutsang D."/>
            <person name="Topham K."/>
            <person name="Topping I."/>
            <person name="Tsamla T."/>
            <person name="Vassiliev H."/>
            <person name="Vo A."/>
            <person name="Wangchuk T."/>
            <person name="Wangdi T."/>
            <person name="Weiand M."/>
            <person name="Wilkinson J."/>
            <person name="Wilson A."/>
            <person name="Yadav S."/>
            <person name="Young G."/>
            <person name="Yu Q."/>
            <person name="Zembek L."/>
            <person name="Zhong D."/>
            <person name="Zimmer A."/>
            <person name="Zwirko Z."/>
            <person name="Jaffe D.B."/>
            <person name="Alvarez P."/>
            <person name="Brockman W."/>
            <person name="Butler J."/>
            <person name="Chin C."/>
            <person name="Gnerre S."/>
            <person name="Grabherr M."/>
            <person name="Kleber M."/>
            <person name="Mauceli E."/>
            <person name="MacCallum I."/>
        </authorList>
    </citation>
    <scope>NUCLEOTIDE SEQUENCE [LARGE SCALE GENOMIC DNA]</scope>
    <source>
        <strain evidence="2">Rob3c / Tucson 14021-0248.25</strain>
    </source>
</reference>
<sequence>MSSQIVQIAPIENRSPQSPLSVYRLLSLRISVDVAKLQAPTPSCQFPTPSFGPKDCDWTNPVPGSSGQIKQRSRRSGLSIIMSTLSMRMSIKMKCR</sequence>
<gene>
    <name evidence="1" type="primary">Dsec\GM17573</name>
    <name evidence="1" type="ORF">Dsec_GM17573</name>
</gene>
<accession>B4IG95</accession>
<dbReference type="HOGENOM" id="CLU_2361968_0_0_1"/>
<name>B4IG95_DROSE</name>
<dbReference type="AlphaFoldDB" id="B4IG95"/>
<proteinExistence type="predicted"/>
<dbReference type="EMBL" id="CH480835">
    <property type="protein sequence ID" value="EDW48829.1"/>
    <property type="molecule type" value="Genomic_DNA"/>
</dbReference>
<dbReference type="Proteomes" id="UP000001292">
    <property type="component" value="Unassembled WGS sequence"/>
</dbReference>
<organism evidence="2">
    <name type="scientific">Drosophila sechellia</name>
    <name type="common">Fruit fly</name>
    <dbReference type="NCBI Taxonomy" id="7238"/>
    <lineage>
        <taxon>Eukaryota</taxon>
        <taxon>Metazoa</taxon>
        <taxon>Ecdysozoa</taxon>
        <taxon>Arthropoda</taxon>
        <taxon>Hexapoda</taxon>
        <taxon>Insecta</taxon>
        <taxon>Pterygota</taxon>
        <taxon>Neoptera</taxon>
        <taxon>Endopterygota</taxon>
        <taxon>Diptera</taxon>
        <taxon>Brachycera</taxon>
        <taxon>Muscomorpha</taxon>
        <taxon>Ephydroidea</taxon>
        <taxon>Drosophilidae</taxon>
        <taxon>Drosophila</taxon>
        <taxon>Sophophora</taxon>
    </lineage>
</organism>
<protein>
    <submittedName>
        <fullName evidence="1">GM17573</fullName>
    </submittedName>
</protein>
<evidence type="ECO:0000313" key="1">
    <source>
        <dbReference type="EMBL" id="EDW48829.1"/>
    </source>
</evidence>
<keyword evidence="2" id="KW-1185">Reference proteome</keyword>
<evidence type="ECO:0000313" key="2">
    <source>
        <dbReference type="Proteomes" id="UP000001292"/>
    </source>
</evidence>